<dbReference type="AlphaFoldDB" id="A0A367ZV31"/>
<proteinExistence type="inferred from homology"/>
<evidence type="ECO:0000259" key="7">
    <source>
        <dbReference type="Pfam" id="PF02272"/>
    </source>
</evidence>
<keyword evidence="4" id="KW-0378">Hydrolase</keyword>
<dbReference type="InterPro" id="IPR051673">
    <property type="entry name" value="SSDNA_exonuclease_RecJ"/>
</dbReference>
<comment type="similarity">
    <text evidence="1">Belongs to the RecJ family.</text>
</comment>
<dbReference type="Pfam" id="PF17768">
    <property type="entry name" value="RecJ_OB"/>
    <property type="match status" value="1"/>
</dbReference>
<dbReference type="Gene3D" id="2.40.50.460">
    <property type="match status" value="1"/>
</dbReference>
<dbReference type="Pfam" id="PF02272">
    <property type="entry name" value="DHHA1"/>
    <property type="match status" value="1"/>
</dbReference>
<evidence type="ECO:0000256" key="4">
    <source>
        <dbReference type="ARBA" id="ARBA00022801"/>
    </source>
</evidence>
<dbReference type="EMBL" id="QOQW01000002">
    <property type="protein sequence ID" value="RCK81222.1"/>
    <property type="molecule type" value="Genomic_DNA"/>
</dbReference>
<name>A0A367ZV31_9BACT</name>
<evidence type="ECO:0000256" key="3">
    <source>
        <dbReference type="ARBA" id="ARBA00022722"/>
    </source>
</evidence>
<evidence type="ECO:0000259" key="6">
    <source>
        <dbReference type="Pfam" id="PF01368"/>
    </source>
</evidence>
<dbReference type="InterPro" id="IPR038763">
    <property type="entry name" value="DHH_sf"/>
</dbReference>
<dbReference type="InterPro" id="IPR001667">
    <property type="entry name" value="DDH_dom"/>
</dbReference>
<evidence type="ECO:0000313" key="9">
    <source>
        <dbReference type="EMBL" id="RCK81222.1"/>
    </source>
</evidence>
<gene>
    <name evidence="9" type="ORF">OZSIB_2091</name>
</gene>
<dbReference type="GO" id="GO:0006281">
    <property type="term" value="P:DNA repair"/>
    <property type="evidence" value="ECO:0007669"/>
    <property type="project" value="InterPro"/>
</dbReference>
<evidence type="ECO:0000259" key="8">
    <source>
        <dbReference type="Pfam" id="PF17768"/>
    </source>
</evidence>
<dbReference type="NCBIfam" id="TIGR00644">
    <property type="entry name" value="recJ"/>
    <property type="match status" value="1"/>
</dbReference>
<dbReference type="GO" id="GO:0006310">
    <property type="term" value="P:DNA recombination"/>
    <property type="evidence" value="ECO:0007669"/>
    <property type="project" value="InterPro"/>
</dbReference>
<organism evidence="9 10">
    <name type="scientific">Candidatus Ozemobacter sibiricus</name>
    <dbReference type="NCBI Taxonomy" id="2268124"/>
    <lineage>
        <taxon>Bacteria</taxon>
        <taxon>Candidatus Ozemobacteria</taxon>
        <taxon>Candidatus Ozemobacterales</taxon>
        <taxon>Candidatus Ozemobacteraceae</taxon>
        <taxon>Candidatus Ozemobacter</taxon>
    </lineage>
</organism>
<dbReference type="InterPro" id="IPR004610">
    <property type="entry name" value="RecJ"/>
</dbReference>
<feature type="domain" description="DHHA1" evidence="7">
    <location>
        <begin position="475"/>
        <end position="558"/>
    </location>
</feature>
<dbReference type="Proteomes" id="UP000252355">
    <property type="component" value="Unassembled WGS sequence"/>
</dbReference>
<dbReference type="PANTHER" id="PTHR30255">
    <property type="entry name" value="SINGLE-STRANDED-DNA-SPECIFIC EXONUCLEASE RECJ"/>
    <property type="match status" value="1"/>
</dbReference>
<dbReference type="PANTHER" id="PTHR30255:SF2">
    <property type="entry name" value="SINGLE-STRANDED-DNA-SPECIFIC EXONUCLEASE RECJ"/>
    <property type="match status" value="1"/>
</dbReference>
<feature type="domain" description="DDH" evidence="6">
    <location>
        <begin position="80"/>
        <end position="204"/>
    </location>
</feature>
<dbReference type="SUPFAM" id="SSF64182">
    <property type="entry name" value="DHH phosphoesterases"/>
    <property type="match status" value="2"/>
</dbReference>
<dbReference type="Gene3D" id="3.90.1640.30">
    <property type="match status" value="2"/>
</dbReference>
<dbReference type="InterPro" id="IPR041122">
    <property type="entry name" value="RecJ_OB"/>
</dbReference>
<dbReference type="Pfam" id="PF01368">
    <property type="entry name" value="DHH"/>
    <property type="match status" value="1"/>
</dbReference>
<reference evidence="9 10" key="1">
    <citation type="submission" date="2018-05" db="EMBL/GenBank/DDBJ databases">
        <title>A metagenomic window into the 2 km-deep terrestrial subsurface aquifer revealed taxonomically and functionally diverse microbial community comprising novel uncultured bacterial lineages.</title>
        <authorList>
            <person name="Kadnikov V.V."/>
            <person name="Mardanov A.V."/>
            <person name="Beletsky A.V."/>
            <person name="Banks D."/>
            <person name="Pimenov N.V."/>
            <person name="Frank Y.A."/>
            <person name="Karnachuk O.V."/>
            <person name="Ravin N.V."/>
        </authorList>
    </citation>
    <scope>NUCLEOTIDE SEQUENCE [LARGE SCALE GENOMIC DNA]</scope>
    <source>
        <strain evidence="9">BY5</strain>
    </source>
</reference>
<protein>
    <recommendedName>
        <fullName evidence="2">Single-stranded-DNA-specific exonuclease RecJ</fullName>
    </recommendedName>
</protein>
<evidence type="ECO:0000256" key="2">
    <source>
        <dbReference type="ARBA" id="ARBA00019841"/>
    </source>
</evidence>
<dbReference type="InterPro" id="IPR003156">
    <property type="entry name" value="DHHA1_dom"/>
</dbReference>
<evidence type="ECO:0000256" key="5">
    <source>
        <dbReference type="ARBA" id="ARBA00022839"/>
    </source>
</evidence>
<evidence type="ECO:0000313" key="10">
    <source>
        <dbReference type="Proteomes" id="UP000252355"/>
    </source>
</evidence>
<dbReference type="GO" id="GO:0008409">
    <property type="term" value="F:5'-3' exonuclease activity"/>
    <property type="evidence" value="ECO:0007669"/>
    <property type="project" value="InterPro"/>
</dbReference>
<comment type="caution">
    <text evidence="9">The sequence shown here is derived from an EMBL/GenBank/DDBJ whole genome shotgun (WGS) entry which is preliminary data.</text>
</comment>
<dbReference type="GO" id="GO:0003676">
    <property type="term" value="F:nucleic acid binding"/>
    <property type="evidence" value="ECO:0007669"/>
    <property type="project" value="InterPro"/>
</dbReference>
<keyword evidence="3" id="KW-0540">Nuclease</keyword>
<feature type="domain" description="RecJ OB" evidence="8">
    <location>
        <begin position="573"/>
        <end position="681"/>
    </location>
</feature>
<evidence type="ECO:0000256" key="1">
    <source>
        <dbReference type="ARBA" id="ARBA00005915"/>
    </source>
</evidence>
<accession>A0A367ZV31</accession>
<keyword evidence="5 9" id="KW-0269">Exonuclease</keyword>
<sequence>MNRVWKVLEVPEQEIEALHAATAIPPVLLRIMWNRGLRDPEAIERFFEPRARCLTSPYLLDGIPAAVDRIRRAIEREESIRVYGDRDVDGITSTVLMVETLREFSRKVDFTVPVIEDGYGLNRDYLDVARRDGVSLIITVDCGISNLEEIEYARSLGIDVIVTDHHEPPPVLPKAVAIIDPKLPGSPAAQRDIAGVGVAQKLALALVLAQTRELSRPLIAFDYDGAEVDVVRFTPREGFTQVRNLHPQTLAHANLLFFSPEERQALAEVIPGARGGTPLFISKLARTCTPEHGVPDKATIAREMLIPPDCQGARRLIILYLKFLEAVDPQVKALWQRSLDILTVGTIADMVPLRGENRTLAQMGLKFASNTRRGGLQQLYALLGWKKKRLTERDISFNIAPILNSSGRLRSAELAIQLLTTDSPTRAQELAQELFNLNLERKRLGEECYRAVKEHLLAQNDVNQARILVVNAPMPNQGVTGIVATRLMLDFCRPVIVLLEDHGKYLGSARSYRSINIMNALHTCGHLLEKYGGHVGAAGLTLPMDRIDEFRRCLAAYAETAITDAELQKEWLIDAPLSIDLVDETFMDDLLRFAPFGIDNPQPLFLARGVPFYEVRKVGETKAHLRFKFRKSSGKAIYGIGFNLGGLLEQDVVTDGTCDLVFTVEPNEYNGVRTAQIVVSDALFPPQGG</sequence>